<feature type="signal peptide" evidence="1">
    <location>
        <begin position="1"/>
        <end position="33"/>
    </location>
</feature>
<feature type="chain" id="PRO_5003202589" description="MspA family protein" evidence="1">
    <location>
        <begin position="34"/>
        <end position="219"/>
    </location>
</feature>
<dbReference type="OrthoDB" id="4540215at2"/>
<evidence type="ECO:0000313" key="2">
    <source>
        <dbReference type="EMBL" id="EFV14189.1"/>
    </source>
</evidence>
<dbReference type="InterPro" id="IPR015286">
    <property type="entry name" value="Porin_fam_mycobact-type"/>
</dbReference>
<accession>E5XN93</accession>
<sequence length="219" mass="23256">MKAQGRVRRCATMLAAGALALGWGAFDANLAHADVWYDLDDAERSVTNDEGTYVDLKFYDNHVLVSQDLSANGAGRTAWTSGTIYARITGPAVDGKSPLELTNNYNQYGIIIRSGYDVGCQVNIQGLSAGLNFAGTLNGLGVGVGGSLTIPLNPGQVARIEIAYRDTLGAGEYYLQYTDVGLTTQLCGGYAAARAYAIVQVPSNFYVLNTVYGTPFNMG</sequence>
<comment type="caution">
    <text evidence="2">The sequence shown here is derived from an EMBL/GenBank/DDBJ whole genome shotgun (WGS) entry which is preliminary data.</text>
</comment>
<organism evidence="2 3">
    <name type="scientific">Segniliparus rugosus (strain ATCC BAA-974 / DSM 45345 / CCUG 50838 / CIP 108380 / JCM 13579 / CDC 945)</name>
    <dbReference type="NCBI Taxonomy" id="679197"/>
    <lineage>
        <taxon>Bacteria</taxon>
        <taxon>Bacillati</taxon>
        <taxon>Actinomycetota</taxon>
        <taxon>Actinomycetes</taxon>
        <taxon>Mycobacteriales</taxon>
        <taxon>Segniliparaceae</taxon>
        <taxon>Segniliparus</taxon>
    </lineage>
</organism>
<evidence type="ECO:0008006" key="4">
    <source>
        <dbReference type="Google" id="ProtNLM"/>
    </source>
</evidence>
<dbReference type="Pfam" id="PF09203">
    <property type="entry name" value="MspA"/>
    <property type="match status" value="1"/>
</dbReference>
<evidence type="ECO:0000256" key="1">
    <source>
        <dbReference type="SAM" id="SignalP"/>
    </source>
</evidence>
<dbReference type="eggNOG" id="ENOG5033RRN">
    <property type="taxonomic scope" value="Bacteria"/>
</dbReference>
<name>E5XN93_SEGRC</name>
<proteinExistence type="predicted"/>
<dbReference type="RefSeq" id="WP_007468360.1">
    <property type="nucleotide sequence ID" value="NZ_KI391954.1"/>
</dbReference>
<dbReference type="HOGENOM" id="CLU_067810_1_0_11"/>
<evidence type="ECO:0000313" key="3">
    <source>
        <dbReference type="Proteomes" id="UP000004816"/>
    </source>
</evidence>
<dbReference type="AlphaFoldDB" id="E5XN93"/>
<reference evidence="2 3" key="1">
    <citation type="journal article" date="2011" name="Stand. Genomic Sci.">
        <title>High quality draft genome sequence of Segniliparus rugosus CDC 945(T)= (ATCC BAA-974(T)).</title>
        <authorList>
            <person name="Earl A.M."/>
            <person name="Desjardins C.A."/>
            <person name="Fitzgerald M.G."/>
            <person name="Arachchi H.M."/>
            <person name="Zeng Q."/>
            <person name="Mehta T."/>
            <person name="Griggs A."/>
            <person name="Birren B.W."/>
            <person name="Toney N.C."/>
            <person name="Carr J."/>
            <person name="Posey J."/>
            <person name="Butler W.R."/>
        </authorList>
    </citation>
    <scope>NUCLEOTIDE SEQUENCE [LARGE SCALE GENOMIC DNA]</scope>
    <source>
        <strain evidence="3">ATCC BAA-974 / DSM 45345 / CCUG 50838 / CIP 108380 / JCM 13579 / CDC 945</strain>
    </source>
</reference>
<keyword evidence="3" id="KW-1185">Reference proteome</keyword>
<protein>
    <recommendedName>
        <fullName evidence="4">MspA family protein</fullName>
    </recommendedName>
</protein>
<gene>
    <name evidence="2" type="ORF">HMPREF9336_00963</name>
</gene>
<dbReference type="Proteomes" id="UP000004816">
    <property type="component" value="Unassembled WGS sequence"/>
</dbReference>
<dbReference type="EMBL" id="ACZI02000003">
    <property type="protein sequence ID" value="EFV14189.1"/>
    <property type="molecule type" value="Genomic_DNA"/>
</dbReference>
<keyword evidence="1" id="KW-0732">Signal</keyword>